<protein>
    <recommendedName>
        <fullName evidence="5">50S ribosomal protein L19</fullName>
    </recommendedName>
</protein>
<dbReference type="GO" id="GO:0006412">
    <property type="term" value="P:translation"/>
    <property type="evidence" value="ECO:0007669"/>
    <property type="project" value="InterPro"/>
</dbReference>
<dbReference type="InterPro" id="IPR018257">
    <property type="entry name" value="Ribosomal_bL19_CS"/>
</dbReference>
<accession>X1E9B4</accession>
<dbReference type="HAMAP" id="MF_00402">
    <property type="entry name" value="Ribosomal_bL19"/>
    <property type="match status" value="1"/>
</dbReference>
<dbReference type="InterPro" id="IPR008991">
    <property type="entry name" value="Translation_prot_SH3-like_sf"/>
</dbReference>
<dbReference type="PIRSF" id="PIRSF002191">
    <property type="entry name" value="Ribosomal_L19"/>
    <property type="match status" value="1"/>
</dbReference>
<evidence type="ECO:0000256" key="1">
    <source>
        <dbReference type="ARBA" id="ARBA00005781"/>
    </source>
</evidence>
<evidence type="ECO:0000256" key="2">
    <source>
        <dbReference type="ARBA" id="ARBA00022980"/>
    </source>
</evidence>
<dbReference type="AlphaFoldDB" id="X1E9B4"/>
<dbReference type="InterPro" id="IPR001857">
    <property type="entry name" value="Ribosomal_bL19"/>
</dbReference>
<comment type="caution">
    <text evidence="4">The sequence shown here is derived from an EMBL/GenBank/DDBJ whole genome shotgun (WGS) entry which is preliminary data.</text>
</comment>
<dbReference type="PANTHER" id="PTHR15680">
    <property type="entry name" value="RIBOSOMAL PROTEIN L19"/>
    <property type="match status" value="1"/>
</dbReference>
<evidence type="ECO:0008006" key="5">
    <source>
        <dbReference type="Google" id="ProtNLM"/>
    </source>
</evidence>
<dbReference type="PROSITE" id="PS01015">
    <property type="entry name" value="RIBOSOMAL_L19"/>
    <property type="match status" value="1"/>
</dbReference>
<sequence>MDVASLVEVKPNPNIPALAPGDTVRVNAKIVEGDRERTQLFQGVVIKVRRGGAGASFTVRRVAYGIGVERTFPLYSPLVEKVKVVRQGKVRRAKLYYLRGLSAKASRIKEKRTAKEKR</sequence>
<dbReference type="Pfam" id="PF01245">
    <property type="entry name" value="Ribosomal_L19"/>
    <property type="match status" value="1"/>
</dbReference>
<dbReference type="EMBL" id="BARU01003949">
    <property type="protein sequence ID" value="GAH29187.1"/>
    <property type="molecule type" value="Genomic_DNA"/>
</dbReference>
<dbReference type="SUPFAM" id="SSF50104">
    <property type="entry name" value="Translation proteins SH3-like domain"/>
    <property type="match status" value="1"/>
</dbReference>
<dbReference type="NCBIfam" id="TIGR01024">
    <property type="entry name" value="rplS_bact"/>
    <property type="match status" value="1"/>
</dbReference>
<name>X1E9B4_9ZZZZ</name>
<dbReference type="InterPro" id="IPR038657">
    <property type="entry name" value="Ribosomal_bL19_sf"/>
</dbReference>
<evidence type="ECO:0000313" key="4">
    <source>
        <dbReference type="EMBL" id="GAH29187.1"/>
    </source>
</evidence>
<dbReference type="GO" id="GO:0022625">
    <property type="term" value="C:cytosolic large ribosomal subunit"/>
    <property type="evidence" value="ECO:0007669"/>
    <property type="project" value="TreeGrafter"/>
</dbReference>
<keyword evidence="2" id="KW-0689">Ribosomal protein</keyword>
<proteinExistence type="inferred from homology"/>
<organism evidence="4">
    <name type="scientific">marine sediment metagenome</name>
    <dbReference type="NCBI Taxonomy" id="412755"/>
    <lineage>
        <taxon>unclassified sequences</taxon>
        <taxon>metagenomes</taxon>
        <taxon>ecological metagenomes</taxon>
    </lineage>
</organism>
<reference evidence="4" key="1">
    <citation type="journal article" date="2014" name="Front. Microbiol.">
        <title>High frequency of phylogenetically diverse reductive dehalogenase-homologous genes in deep subseafloor sedimentary metagenomes.</title>
        <authorList>
            <person name="Kawai M."/>
            <person name="Futagami T."/>
            <person name="Toyoda A."/>
            <person name="Takaki Y."/>
            <person name="Nishi S."/>
            <person name="Hori S."/>
            <person name="Arai W."/>
            <person name="Tsubouchi T."/>
            <person name="Morono Y."/>
            <person name="Uchiyama I."/>
            <person name="Ito T."/>
            <person name="Fujiyama A."/>
            <person name="Inagaki F."/>
            <person name="Takami H."/>
        </authorList>
    </citation>
    <scope>NUCLEOTIDE SEQUENCE</scope>
    <source>
        <strain evidence="4">Expedition CK06-06</strain>
    </source>
</reference>
<evidence type="ECO:0000256" key="3">
    <source>
        <dbReference type="ARBA" id="ARBA00023274"/>
    </source>
</evidence>
<dbReference type="PANTHER" id="PTHR15680:SF9">
    <property type="entry name" value="LARGE RIBOSOMAL SUBUNIT PROTEIN BL19M"/>
    <property type="match status" value="1"/>
</dbReference>
<dbReference type="Gene3D" id="2.30.30.790">
    <property type="match status" value="1"/>
</dbReference>
<comment type="similarity">
    <text evidence="1">Belongs to the bacterial ribosomal protein bL19 family.</text>
</comment>
<gene>
    <name evidence="4" type="ORF">S03H2_08207</name>
</gene>
<keyword evidence="3" id="KW-0687">Ribonucleoprotein</keyword>
<dbReference type="GO" id="GO:0003735">
    <property type="term" value="F:structural constituent of ribosome"/>
    <property type="evidence" value="ECO:0007669"/>
    <property type="project" value="InterPro"/>
</dbReference>
<dbReference type="PRINTS" id="PR00061">
    <property type="entry name" value="RIBOSOMALL19"/>
</dbReference>